<reference evidence="1 2" key="1">
    <citation type="submission" date="2017-11" db="EMBL/GenBank/DDBJ databases">
        <title>Genomic Encyclopedia of Archaeal and Bacterial Type Strains, Phase II (KMG-II): From Individual Species to Whole Genera.</title>
        <authorList>
            <person name="Goeker M."/>
        </authorList>
    </citation>
    <scope>NUCLEOTIDE SEQUENCE [LARGE SCALE GENOMIC DNA]</scope>
    <source>
        <strain evidence="1 2">DSM 28175</strain>
    </source>
</reference>
<gene>
    <name evidence="1" type="ORF">CLV57_0995</name>
</gene>
<dbReference type="EMBL" id="PGFJ01000001">
    <property type="protein sequence ID" value="PJJ83997.1"/>
    <property type="molecule type" value="Genomic_DNA"/>
</dbReference>
<organism evidence="1 2">
    <name type="scientific">Mucilaginibacter auburnensis</name>
    <dbReference type="NCBI Taxonomy" id="1457233"/>
    <lineage>
        <taxon>Bacteria</taxon>
        <taxon>Pseudomonadati</taxon>
        <taxon>Bacteroidota</taxon>
        <taxon>Sphingobacteriia</taxon>
        <taxon>Sphingobacteriales</taxon>
        <taxon>Sphingobacteriaceae</taxon>
        <taxon>Mucilaginibacter</taxon>
    </lineage>
</organism>
<sequence length="43" mass="4860">MRAGSGKIDIGANPPKVLLISYRFSKKKPFPVKERLNIIIICF</sequence>
<dbReference type="AlphaFoldDB" id="A0A2H9VT40"/>
<dbReference type="Proteomes" id="UP000242687">
    <property type="component" value="Unassembled WGS sequence"/>
</dbReference>
<keyword evidence="2" id="KW-1185">Reference proteome</keyword>
<accession>A0A2H9VT40</accession>
<evidence type="ECO:0000313" key="2">
    <source>
        <dbReference type="Proteomes" id="UP000242687"/>
    </source>
</evidence>
<name>A0A2H9VT40_9SPHI</name>
<proteinExistence type="predicted"/>
<comment type="caution">
    <text evidence="1">The sequence shown here is derived from an EMBL/GenBank/DDBJ whole genome shotgun (WGS) entry which is preliminary data.</text>
</comment>
<evidence type="ECO:0000313" key="1">
    <source>
        <dbReference type="EMBL" id="PJJ83997.1"/>
    </source>
</evidence>
<protein>
    <submittedName>
        <fullName evidence="1">Uncharacterized protein</fullName>
    </submittedName>
</protein>